<protein>
    <submittedName>
        <fullName evidence="8">Pyruvate formate lyase activating enzyme</fullName>
    </submittedName>
</protein>
<evidence type="ECO:0000256" key="3">
    <source>
        <dbReference type="ARBA" id="ARBA00022691"/>
    </source>
</evidence>
<keyword evidence="9" id="KW-1185">Reference proteome</keyword>
<dbReference type="SFLD" id="SFLDG01101">
    <property type="entry name" value="Uncharacterised_Radical_SAM_Su"/>
    <property type="match status" value="1"/>
</dbReference>
<evidence type="ECO:0000256" key="1">
    <source>
        <dbReference type="ARBA" id="ARBA00001966"/>
    </source>
</evidence>
<keyword evidence="2" id="KW-0004">4Fe-4S</keyword>
<evidence type="ECO:0000313" key="8">
    <source>
        <dbReference type="EMBL" id="GFP28276.1"/>
    </source>
</evidence>
<dbReference type="AlphaFoldDB" id="A0A6V8PBN2"/>
<evidence type="ECO:0000256" key="4">
    <source>
        <dbReference type="ARBA" id="ARBA00022723"/>
    </source>
</evidence>
<dbReference type="Proteomes" id="UP000591948">
    <property type="component" value="Unassembled WGS sequence"/>
</dbReference>
<dbReference type="NCBIfam" id="TIGR04337">
    <property type="entry name" value="AmmeMemoSam_rS"/>
    <property type="match status" value="1"/>
</dbReference>
<dbReference type="SUPFAM" id="SSF102114">
    <property type="entry name" value="Radical SAM enzymes"/>
    <property type="match status" value="1"/>
</dbReference>
<comment type="caution">
    <text evidence="8">The sequence shown here is derived from an EMBL/GenBank/DDBJ whole genome shotgun (WGS) entry which is preliminary data.</text>
</comment>
<name>A0A6V8PBN2_9ACTN</name>
<sequence>RVMSSTRHDLSKLARLVAYRKMDRREFLSQALKAGVLATAASIFLTACRRPPVAEVAPEEPTPSFDQQALTEARYYVKMEGETIQCQLCFRRCTISEGQRGYCTVRANKGGTLYTLVYAMPAAIQVDPVEKEPLLHFFPGTMTLCFGTAGCNFKCSFCHNWHLAARTPEEVAATPLSAEEAVNKALELDVQSISFTYNEPTVFYEWAYDVAKLAQERGLRTYFHTNGAINPEPLRALLKHLDAVAVDLKAFTAEFYQVTSFSELEPVLTTLKIIKEEGVWFEITNLVIPTLNDDMGKIREMCIWVRDNLGKDVPLHFSRFFPAYKLTRLPPTPIETLEQARAIALEVGLEYVTIGNVPGHEANSTFCPNCGETLIKRVHFSVLANHIEDGKCKFCGYQIPGVWA</sequence>
<keyword evidence="4" id="KW-0479">Metal-binding</keyword>
<dbReference type="GO" id="GO:0051539">
    <property type="term" value="F:4 iron, 4 sulfur cluster binding"/>
    <property type="evidence" value="ECO:0007669"/>
    <property type="project" value="UniProtKB-KW"/>
</dbReference>
<comment type="cofactor">
    <cofactor evidence="1">
        <name>[4Fe-4S] cluster</name>
        <dbReference type="ChEBI" id="CHEBI:49883"/>
    </cofactor>
</comment>
<proteinExistence type="predicted"/>
<organism evidence="8 9">
    <name type="scientific">Candidatus Hakubella thermalkaliphila</name>
    <dbReference type="NCBI Taxonomy" id="2754717"/>
    <lineage>
        <taxon>Bacteria</taxon>
        <taxon>Bacillati</taxon>
        <taxon>Actinomycetota</taxon>
        <taxon>Actinomycetota incertae sedis</taxon>
        <taxon>Candidatus Hakubellales</taxon>
        <taxon>Candidatus Hakubellaceae</taxon>
        <taxon>Candidatus Hakubella</taxon>
    </lineage>
</organism>
<dbReference type="CDD" id="cd01335">
    <property type="entry name" value="Radical_SAM"/>
    <property type="match status" value="1"/>
</dbReference>
<keyword evidence="5" id="KW-0408">Iron</keyword>
<dbReference type="InterPro" id="IPR007197">
    <property type="entry name" value="rSAM"/>
</dbReference>
<evidence type="ECO:0000256" key="6">
    <source>
        <dbReference type="ARBA" id="ARBA00023014"/>
    </source>
</evidence>
<evidence type="ECO:0000256" key="5">
    <source>
        <dbReference type="ARBA" id="ARBA00023004"/>
    </source>
</evidence>
<dbReference type="InterPro" id="IPR058240">
    <property type="entry name" value="rSAM_sf"/>
</dbReference>
<evidence type="ECO:0000259" key="7">
    <source>
        <dbReference type="PROSITE" id="PS51918"/>
    </source>
</evidence>
<dbReference type="PANTHER" id="PTHR30352:SF5">
    <property type="entry name" value="PYRUVATE FORMATE-LYASE 1-ACTIVATING ENZYME"/>
    <property type="match status" value="1"/>
</dbReference>
<dbReference type="PROSITE" id="PS51918">
    <property type="entry name" value="RADICAL_SAM"/>
    <property type="match status" value="1"/>
</dbReference>
<dbReference type="EMBL" id="BLRY01000162">
    <property type="protein sequence ID" value="GFP28276.1"/>
    <property type="molecule type" value="Genomic_DNA"/>
</dbReference>
<dbReference type="Gene3D" id="3.20.20.70">
    <property type="entry name" value="Aldolase class I"/>
    <property type="match status" value="1"/>
</dbReference>
<dbReference type="Pfam" id="PF04055">
    <property type="entry name" value="Radical_SAM"/>
    <property type="match status" value="1"/>
</dbReference>
<keyword evidence="8" id="KW-0670">Pyruvate</keyword>
<feature type="non-terminal residue" evidence="8">
    <location>
        <position position="1"/>
    </location>
</feature>
<keyword evidence="3" id="KW-0949">S-adenosyl-L-methionine</keyword>
<dbReference type="InterPro" id="IPR013785">
    <property type="entry name" value="Aldolase_TIM"/>
</dbReference>
<keyword evidence="8" id="KW-0456">Lyase</keyword>
<dbReference type="InterPro" id="IPR027596">
    <property type="entry name" value="AmmeMemoSam_rS"/>
</dbReference>
<reference evidence="8 9" key="1">
    <citation type="journal article" date="2020" name="Front. Microbiol.">
        <title>Single-cell genomics of novel Actinobacteria with the Wood-Ljungdahl pathway discovered in a serpentinizing system.</title>
        <authorList>
            <person name="Merino N."/>
            <person name="Kawai M."/>
            <person name="Boyd E.S."/>
            <person name="Colman D.R."/>
            <person name="McGlynn S.E."/>
            <person name="Nealson K.H."/>
            <person name="Kurokawa K."/>
            <person name="Hongoh Y."/>
        </authorList>
    </citation>
    <scope>NUCLEOTIDE SEQUENCE [LARGE SCALE GENOMIC DNA]</scope>
    <source>
        <strain evidence="8 9">S33</strain>
    </source>
</reference>
<evidence type="ECO:0000256" key="2">
    <source>
        <dbReference type="ARBA" id="ARBA00022485"/>
    </source>
</evidence>
<feature type="domain" description="Radical SAM core" evidence="7">
    <location>
        <begin position="136"/>
        <end position="350"/>
    </location>
</feature>
<gene>
    <name evidence="8" type="ORF">HKBW3S33_01691</name>
</gene>
<dbReference type="GO" id="GO:0016829">
    <property type="term" value="F:lyase activity"/>
    <property type="evidence" value="ECO:0007669"/>
    <property type="project" value="UniProtKB-KW"/>
</dbReference>
<accession>A0A6V8PBN2</accession>
<dbReference type="GO" id="GO:0046872">
    <property type="term" value="F:metal ion binding"/>
    <property type="evidence" value="ECO:0007669"/>
    <property type="project" value="UniProtKB-KW"/>
</dbReference>
<dbReference type="PANTHER" id="PTHR30352">
    <property type="entry name" value="PYRUVATE FORMATE-LYASE-ACTIVATING ENZYME"/>
    <property type="match status" value="1"/>
</dbReference>
<dbReference type="SFLD" id="SFLDS00029">
    <property type="entry name" value="Radical_SAM"/>
    <property type="match status" value="1"/>
</dbReference>
<dbReference type="RefSeq" id="WP_308755259.1">
    <property type="nucleotide sequence ID" value="NZ_BLRY01000162.1"/>
</dbReference>
<dbReference type="InterPro" id="IPR034457">
    <property type="entry name" value="Organic_radical-activating"/>
</dbReference>
<keyword evidence="6" id="KW-0411">Iron-sulfur</keyword>
<evidence type="ECO:0000313" key="9">
    <source>
        <dbReference type="Proteomes" id="UP000591948"/>
    </source>
</evidence>